<evidence type="ECO:0000313" key="4">
    <source>
        <dbReference type="RefSeq" id="XP_056693415.1"/>
    </source>
</evidence>
<name>A0A9R0JV49_SPIOL</name>
<evidence type="ECO:0000313" key="2">
    <source>
        <dbReference type="RefSeq" id="XP_021848246.2"/>
    </source>
</evidence>
<dbReference type="InterPro" id="IPR003772">
    <property type="entry name" value="YceD"/>
</dbReference>
<sequence length="329" mass="36736">MSLVYSLSTVTPVPRCHLKSEFQAKHHMQNNSSLLWRPESAFIQYRYEIPNGISTSTCFGKPYNSFSAVLATKAVKADNGEVSSLYEEETTIDLDWGDEEDEGSPWEGAIVYKRNSSISHMEYCTTLERLGLGKTSSELSRSRASAMGLRVTKAVKDYTDGTPVLISVDVTRKKHKLRLDGIMRTVLSLACNRCGEPAVESIFSNFSLLLTEEPVEEPDVINMGFMFGEDKLKSSTGTVNEEDDDDASIDLEDRLHFPPEEKEIDISKHIRDMIHLEITMNAVCDPKCKGMCFNCGTNLNIGICSCSKQETNDVGYGPLGELRKQMQQT</sequence>
<protein>
    <submittedName>
        <fullName evidence="2 3">Large ribosomal RNA subunit accumulation protein YCED homolog 1, chloroplastic</fullName>
    </submittedName>
</protein>
<dbReference type="GO" id="GO:0009507">
    <property type="term" value="C:chloroplast"/>
    <property type="evidence" value="ECO:0000318"/>
    <property type="project" value="GO_Central"/>
</dbReference>
<dbReference type="PANTHER" id="PTHR34374">
    <property type="entry name" value="LARGE RIBOSOMAL RNA SUBUNIT ACCUMULATION PROTEIN YCED HOMOLOG 1, CHLOROPLASTIC"/>
    <property type="match status" value="1"/>
</dbReference>
<dbReference type="AlphaFoldDB" id="A0A9R0JV49"/>
<evidence type="ECO:0000313" key="1">
    <source>
        <dbReference type="Proteomes" id="UP000813463"/>
    </source>
</evidence>
<keyword evidence="1" id="KW-1185">Reference proteome</keyword>
<dbReference type="KEGG" id="soe:110787921"/>
<dbReference type="RefSeq" id="XP_056693414.1">
    <property type="nucleotide sequence ID" value="XM_056837436.1"/>
</dbReference>
<reference evidence="1" key="1">
    <citation type="journal article" date="2021" name="Nat. Commun.">
        <title>Genomic analyses provide insights into spinach domestication and the genetic basis of agronomic traits.</title>
        <authorList>
            <person name="Cai X."/>
            <person name="Sun X."/>
            <person name="Xu C."/>
            <person name="Sun H."/>
            <person name="Wang X."/>
            <person name="Ge C."/>
            <person name="Zhang Z."/>
            <person name="Wang Q."/>
            <person name="Fei Z."/>
            <person name="Jiao C."/>
            <person name="Wang Q."/>
        </authorList>
    </citation>
    <scope>NUCLEOTIDE SEQUENCE [LARGE SCALE GENOMIC DNA]</scope>
    <source>
        <strain evidence="1">cv. Varoflay</strain>
    </source>
</reference>
<dbReference type="RefSeq" id="XP_021848246.2">
    <property type="nucleotide sequence ID" value="XM_021992554.2"/>
</dbReference>
<accession>A0A9R0JV49</accession>
<dbReference type="GeneID" id="110787921"/>
<dbReference type="RefSeq" id="XP_056693415.1">
    <property type="nucleotide sequence ID" value="XM_056837437.1"/>
</dbReference>
<organism evidence="1 2">
    <name type="scientific">Spinacia oleracea</name>
    <name type="common">Spinach</name>
    <dbReference type="NCBI Taxonomy" id="3562"/>
    <lineage>
        <taxon>Eukaryota</taxon>
        <taxon>Viridiplantae</taxon>
        <taxon>Streptophyta</taxon>
        <taxon>Embryophyta</taxon>
        <taxon>Tracheophyta</taxon>
        <taxon>Spermatophyta</taxon>
        <taxon>Magnoliopsida</taxon>
        <taxon>eudicotyledons</taxon>
        <taxon>Gunneridae</taxon>
        <taxon>Pentapetalae</taxon>
        <taxon>Caryophyllales</taxon>
        <taxon>Chenopodiaceae</taxon>
        <taxon>Chenopodioideae</taxon>
        <taxon>Anserineae</taxon>
        <taxon>Spinacia</taxon>
    </lineage>
</organism>
<gene>
    <name evidence="2 3 4" type="primary">LOC110787921</name>
</gene>
<evidence type="ECO:0000313" key="3">
    <source>
        <dbReference type="RefSeq" id="XP_056693414.1"/>
    </source>
</evidence>
<dbReference type="Proteomes" id="UP000813463">
    <property type="component" value="Chromosome 2"/>
</dbReference>
<proteinExistence type="predicted"/>
<dbReference type="Pfam" id="PF02620">
    <property type="entry name" value="YceD"/>
    <property type="match status" value="1"/>
</dbReference>
<reference evidence="2 3" key="2">
    <citation type="submission" date="2025-05" db="UniProtKB">
        <authorList>
            <consortium name="RefSeq"/>
        </authorList>
    </citation>
    <scope>IDENTIFICATION</scope>
    <source>
        <tissue evidence="2 3">Leaf</tissue>
    </source>
</reference>
<dbReference type="PANTHER" id="PTHR34374:SF1">
    <property type="entry name" value="LARGE RIBOSOMAL RNA SUBUNIT ACCUMULATION PROTEIN YCED HOMOLOG 1, CHLOROPLASTIC"/>
    <property type="match status" value="1"/>
</dbReference>